<name>A0A915KSY6_ROMCU</name>
<evidence type="ECO:0000313" key="1">
    <source>
        <dbReference type="Proteomes" id="UP000887565"/>
    </source>
</evidence>
<protein>
    <submittedName>
        <fullName evidence="2">Uncharacterized protein</fullName>
    </submittedName>
</protein>
<sequence length="100" mass="11159">MDVSRISENVITINSHDAPSRLQNVSTLGLKPFIRPAKTIFDFEAGSPHNIINFQNRFSFLAPMYAYPLPTTASAHVLTAEELLERTMLSIAPELTDDKL</sequence>
<evidence type="ECO:0000313" key="2">
    <source>
        <dbReference type="WBParaSite" id="nRc.2.0.1.t41230-RA"/>
    </source>
</evidence>
<accession>A0A915KSY6</accession>
<keyword evidence="1" id="KW-1185">Reference proteome</keyword>
<dbReference type="Proteomes" id="UP000887565">
    <property type="component" value="Unplaced"/>
</dbReference>
<reference evidence="2" key="1">
    <citation type="submission" date="2022-11" db="UniProtKB">
        <authorList>
            <consortium name="WormBaseParasite"/>
        </authorList>
    </citation>
    <scope>IDENTIFICATION</scope>
</reference>
<proteinExistence type="predicted"/>
<dbReference type="WBParaSite" id="nRc.2.0.1.t41230-RA">
    <property type="protein sequence ID" value="nRc.2.0.1.t41230-RA"/>
    <property type="gene ID" value="nRc.2.0.1.g41230"/>
</dbReference>
<organism evidence="1 2">
    <name type="scientific">Romanomermis culicivorax</name>
    <name type="common">Nematode worm</name>
    <dbReference type="NCBI Taxonomy" id="13658"/>
    <lineage>
        <taxon>Eukaryota</taxon>
        <taxon>Metazoa</taxon>
        <taxon>Ecdysozoa</taxon>
        <taxon>Nematoda</taxon>
        <taxon>Enoplea</taxon>
        <taxon>Dorylaimia</taxon>
        <taxon>Mermithida</taxon>
        <taxon>Mermithoidea</taxon>
        <taxon>Mermithidae</taxon>
        <taxon>Romanomermis</taxon>
    </lineage>
</organism>
<dbReference type="AlphaFoldDB" id="A0A915KSY6"/>